<evidence type="ECO:0000313" key="5">
    <source>
        <dbReference type="EMBL" id="MFD1232067.1"/>
    </source>
</evidence>
<dbReference type="Gene3D" id="1.10.10.60">
    <property type="entry name" value="Homeodomain-like"/>
    <property type="match status" value="1"/>
</dbReference>
<comment type="caution">
    <text evidence="5">The sequence shown here is derived from an EMBL/GenBank/DDBJ whole genome shotgun (WGS) entry which is preliminary data.</text>
</comment>
<dbReference type="EMBL" id="JBHTMB010000012">
    <property type="protein sequence ID" value="MFD1232067.1"/>
    <property type="molecule type" value="Genomic_DNA"/>
</dbReference>
<dbReference type="Pfam" id="PF12833">
    <property type="entry name" value="HTH_18"/>
    <property type="match status" value="1"/>
</dbReference>
<feature type="domain" description="HTH araC/xylS-type" evidence="4">
    <location>
        <begin position="205"/>
        <end position="304"/>
    </location>
</feature>
<dbReference type="PROSITE" id="PS00041">
    <property type="entry name" value="HTH_ARAC_FAMILY_1"/>
    <property type="match status" value="1"/>
</dbReference>
<evidence type="ECO:0000313" key="6">
    <source>
        <dbReference type="Proteomes" id="UP001597182"/>
    </source>
</evidence>
<protein>
    <submittedName>
        <fullName evidence="5">AraC family transcriptional regulator</fullName>
    </submittedName>
</protein>
<evidence type="ECO:0000256" key="1">
    <source>
        <dbReference type="ARBA" id="ARBA00023015"/>
    </source>
</evidence>
<gene>
    <name evidence="5" type="ORF">ACFQ34_02105</name>
</gene>
<dbReference type="Proteomes" id="UP001597182">
    <property type="component" value="Unassembled WGS sequence"/>
</dbReference>
<reference evidence="6" key="1">
    <citation type="journal article" date="2019" name="Int. J. Syst. Evol. Microbiol.">
        <title>The Global Catalogue of Microorganisms (GCM) 10K type strain sequencing project: providing services to taxonomists for standard genome sequencing and annotation.</title>
        <authorList>
            <consortium name="The Broad Institute Genomics Platform"/>
            <consortium name="The Broad Institute Genome Sequencing Center for Infectious Disease"/>
            <person name="Wu L."/>
            <person name="Ma J."/>
        </authorList>
    </citation>
    <scope>NUCLEOTIDE SEQUENCE [LARGE SCALE GENOMIC DNA]</scope>
    <source>
        <strain evidence="6">CCUG 49018</strain>
    </source>
</reference>
<keyword evidence="2" id="KW-0238">DNA-binding</keyword>
<dbReference type="SUPFAM" id="SSF46689">
    <property type="entry name" value="Homeodomain-like"/>
    <property type="match status" value="2"/>
</dbReference>
<dbReference type="InterPro" id="IPR035418">
    <property type="entry name" value="AraC-bd_2"/>
</dbReference>
<dbReference type="InterPro" id="IPR050204">
    <property type="entry name" value="AraC_XylS_family_regulators"/>
</dbReference>
<keyword evidence="3" id="KW-0804">Transcription</keyword>
<evidence type="ECO:0000256" key="2">
    <source>
        <dbReference type="ARBA" id="ARBA00023125"/>
    </source>
</evidence>
<evidence type="ECO:0000259" key="4">
    <source>
        <dbReference type="PROSITE" id="PS01124"/>
    </source>
</evidence>
<organism evidence="5 6">
    <name type="scientific">Pseudonocardia benzenivorans</name>
    <dbReference type="NCBI Taxonomy" id="228005"/>
    <lineage>
        <taxon>Bacteria</taxon>
        <taxon>Bacillati</taxon>
        <taxon>Actinomycetota</taxon>
        <taxon>Actinomycetes</taxon>
        <taxon>Pseudonocardiales</taxon>
        <taxon>Pseudonocardiaceae</taxon>
        <taxon>Pseudonocardia</taxon>
    </lineage>
</organism>
<dbReference type="RefSeq" id="WP_339122515.1">
    <property type="nucleotide sequence ID" value="NZ_BAABKS010000017.1"/>
</dbReference>
<dbReference type="PANTHER" id="PTHR46796:SF12">
    <property type="entry name" value="HTH-TYPE DNA-BINDING TRANSCRIPTIONAL ACTIVATOR EUTR"/>
    <property type="match status" value="1"/>
</dbReference>
<keyword evidence="6" id="KW-1185">Reference proteome</keyword>
<name>A0ABW3VAH9_9PSEU</name>
<dbReference type="PROSITE" id="PS01124">
    <property type="entry name" value="HTH_ARAC_FAMILY_2"/>
    <property type="match status" value="1"/>
</dbReference>
<proteinExistence type="predicted"/>
<dbReference type="InterPro" id="IPR009057">
    <property type="entry name" value="Homeodomain-like_sf"/>
</dbReference>
<sequence length="305" mass="32315">MQGWEIRLDTRDVDLARAQVARSYCPHALAPTRGAFRARHAEAGSADVGVFSLSYGEGAVRVRPEPFGDFVLLSRPLAGTLAVRGRAGECRAVPGRTVALDPHTAHDLDFGPGCRLLTIKLPTTLVARAGAASGRAGDVRTGPATDPRPWDAIMRLLLADVVPQGLLDTPFGASVAQLAAVAALDSFGAAPAPERRRAAAADVVRRACDYVDAHAGDGIGLLDIADAAGVAPRTLQDHFRDRLGTSPTAHLRRVRLERARADLLAGDGETVVAVASRWGFGHLGRFAAEYRRAFGRSPSDDLRRG</sequence>
<accession>A0ABW3VAH9</accession>
<dbReference type="InterPro" id="IPR018062">
    <property type="entry name" value="HTH_AraC-typ_CS"/>
</dbReference>
<dbReference type="Pfam" id="PF14525">
    <property type="entry name" value="AraC_binding_2"/>
    <property type="match status" value="1"/>
</dbReference>
<dbReference type="SMART" id="SM00342">
    <property type="entry name" value="HTH_ARAC"/>
    <property type="match status" value="1"/>
</dbReference>
<dbReference type="PANTHER" id="PTHR46796">
    <property type="entry name" value="HTH-TYPE TRANSCRIPTIONAL ACTIVATOR RHAS-RELATED"/>
    <property type="match status" value="1"/>
</dbReference>
<evidence type="ECO:0000256" key="3">
    <source>
        <dbReference type="ARBA" id="ARBA00023163"/>
    </source>
</evidence>
<keyword evidence="1" id="KW-0805">Transcription regulation</keyword>
<dbReference type="InterPro" id="IPR018060">
    <property type="entry name" value="HTH_AraC"/>
</dbReference>